<evidence type="ECO:0000256" key="6">
    <source>
        <dbReference type="SAM" id="MobiDB-lite"/>
    </source>
</evidence>
<proteinExistence type="predicted"/>
<feature type="transmembrane region" description="Helical" evidence="7">
    <location>
        <begin position="313"/>
        <end position="331"/>
    </location>
</feature>
<feature type="compositionally biased region" description="Basic and acidic residues" evidence="6">
    <location>
        <begin position="358"/>
        <end position="367"/>
    </location>
</feature>
<evidence type="ECO:0000256" key="2">
    <source>
        <dbReference type="ARBA" id="ARBA00022475"/>
    </source>
</evidence>
<dbReference type="EMBL" id="RRYP01010757">
    <property type="protein sequence ID" value="TNV78180.1"/>
    <property type="molecule type" value="Genomic_DNA"/>
</dbReference>
<feature type="transmembrane region" description="Helical" evidence="7">
    <location>
        <begin position="108"/>
        <end position="128"/>
    </location>
</feature>
<organism evidence="9 10">
    <name type="scientific">Halteria grandinella</name>
    <dbReference type="NCBI Taxonomy" id="5974"/>
    <lineage>
        <taxon>Eukaryota</taxon>
        <taxon>Sar</taxon>
        <taxon>Alveolata</taxon>
        <taxon>Ciliophora</taxon>
        <taxon>Intramacronucleata</taxon>
        <taxon>Spirotrichea</taxon>
        <taxon>Stichotrichia</taxon>
        <taxon>Sporadotrichida</taxon>
        <taxon>Halteriidae</taxon>
        <taxon>Halteria</taxon>
    </lineage>
</organism>
<dbReference type="Pfam" id="PF09335">
    <property type="entry name" value="VTT_dom"/>
    <property type="match status" value="1"/>
</dbReference>
<feature type="compositionally biased region" description="Acidic residues" evidence="6">
    <location>
        <begin position="23"/>
        <end position="33"/>
    </location>
</feature>
<comment type="subcellular location">
    <subcellularLocation>
        <location evidence="1">Cell membrane</location>
        <topology evidence="1">Multi-pass membrane protein</topology>
    </subcellularLocation>
</comment>
<name>A0A8J8NPG0_HALGN</name>
<evidence type="ECO:0000256" key="5">
    <source>
        <dbReference type="ARBA" id="ARBA00023136"/>
    </source>
</evidence>
<feature type="transmembrane region" description="Helical" evidence="7">
    <location>
        <begin position="148"/>
        <end position="175"/>
    </location>
</feature>
<dbReference type="AlphaFoldDB" id="A0A8J8NPG0"/>
<dbReference type="PANTHER" id="PTHR12677">
    <property type="entry name" value="GOLGI APPARATUS MEMBRANE PROTEIN TVP38-RELATED"/>
    <property type="match status" value="1"/>
</dbReference>
<protein>
    <recommendedName>
        <fullName evidence="8">VTT domain-containing protein</fullName>
    </recommendedName>
</protein>
<keyword evidence="3 7" id="KW-0812">Transmembrane</keyword>
<reference evidence="9" key="1">
    <citation type="submission" date="2019-06" db="EMBL/GenBank/DDBJ databases">
        <authorList>
            <person name="Zheng W."/>
        </authorList>
    </citation>
    <scope>NUCLEOTIDE SEQUENCE</scope>
    <source>
        <strain evidence="9">QDHG01</strain>
    </source>
</reference>
<dbReference type="Proteomes" id="UP000785679">
    <property type="component" value="Unassembled WGS sequence"/>
</dbReference>
<feature type="region of interest" description="Disordered" evidence="6">
    <location>
        <begin position="1"/>
        <end position="78"/>
    </location>
</feature>
<feature type="domain" description="VTT" evidence="8">
    <location>
        <begin position="165"/>
        <end position="287"/>
    </location>
</feature>
<gene>
    <name evidence="9" type="ORF">FGO68_gene3574</name>
</gene>
<evidence type="ECO:0000256" key="7">
    <source>
        <dbReference type="SAM" id="Phobius"/>
    </source>
</evidence>
<evidence type="ECO:0000313" key="9">
    <source>
        <dbReference type="EMBL" id="TNV78180.1"/>
    </source>
</evidence>
<dbReference type="GO" id="GO:0005886">
    <property type="term" value="C:plasma membrane"/>
    <property type="evidence" value="ECO:0007669"/>
    <property type="project" value="UniProtKB-SubCell"/>
</dbReference>
<dbReference type="InterPro" id="IPR032816">
    <property type="entry name" value="VTT_dom"/>
</dbReference>
<evidence type="ECO:0000256" key="4">
    <source>
        <dbReference type="ARBA" id="ARBA00022989"/>
    </source>
</evidence>
<keyword evidence="5 7" id="KW-0472">Membrane</keyword>
<keyword evidence="2" id="KW-1003">Cell membrane</keyword>
<evidence type="ECO:0000256" key="1">
    <source>
        <dbReference type="ARBA" id="ARBA00004651"/>
    </source>
</evidence>
<dbReference type="OrthoDB" id="166803at2759"/>
<keyword evidence="4 7" id="KW-1133">Transmembrane helix</keyword>
<comment type="caution">
    <text evidence="9">The sequence shown here is derived from an EMBL/GenBank/DDBJ whole genome shotgun (WGS) entry which is preliminary data.</text>
</comment>
<dbReference type="PANTHER" id="PTHR12677:SF59">
    <property type="entry name" value="GOLGI APPARATUS MEMBRANE PROTEIN TVP38-RELATED"/>
    <property type="match status" value="1"/>
</dbReference>
<evidence type="ECO:0000256" key="3">
    <source>
        <dbReference type="ARBA" id="ARBA00022692"/>
    </source>
</evidence>
<feature type="transmembrane region" description="Helical" evidence="7">
    <location>
        <begin position="241"/>
        <end position="259"/>
    </location>
</feature>
<feature type="transmembrane region" description="Helical" evidence="7">
    <location>
        <begin position="271"/>
        <end position="293"/>
    </location>
</feature>
<accession>A0A8J8NPG0</accession>
<dbReference type="InterPro" id="IPR015414">
    <property type="entry name" value="TMEM64"/>
</dbReference>
<feature type="region of interest" description="Disordered" evidence="6">
    <location>
        <begin position="347"/>
        <end position="367"/>
    </location>
</feature>
<feature type="transmembrane region" description="Helical" evidence="7">
    <location>
        <begin position="187"/>
        <end position="207"/>
    </location>
</feature>
<evidence type="ECO:0000259" key="8">
    <source>
        <dbReference type="Pfam" id="PF09335"/>
    </source>
</evidence>
<sequence>MPSYHHQQFKMEDNPKVIRIQMEDELDTGDDEAPPSITLGVPEPRKRNHENASAGESEGEETTALGDSASSQDYSPKCKKKKKHVAGATSTQAPETWAKAFMRHAPKLILVAAVFALAIAVIYDWRTILKMFQKLILWVKDEPYSSGFTLFFVYVLLIIFSMPFAFLTVPIGYAFHEAFEGKISGYIYAFFILSAGIMVGGVCSFLISRYLLRDCIKGILFDKYKVFMAIDHVVADQGLRIVMLLRVLTVPFSVMSYLLGMTAVRFRDFYLGSHVVTMHVAFLLYLGTQITGLDFDPDSDPNEKKQGKSKAEKAMFVAQIVIALLAVVYISRVAKREIDAKLAQIEENQEKTSQTSSEVRKNEIDDERSVQVNKHHVKLV</sequence>
<evidence type="ECO:0000313" key="10">
    <source>
        <dbReference type="Proteomes" id="UP000785679"/>
    </source>
</evidence>
<keyword evidence="10" id="KW-1185">Reference proteome</keyword>